<sequence length="325" mass="37167">MATDAEWRCFPEFGPRELNFNAVPPGATPPRRFWTFCLNFAPSEKKGEMIVFSAQYGNGDMTHDLHEREDDSLEQTKKFYGVLATLEPPSHPNFQKYFGTTPQGWVRLEMPECRIIEFFQANPKARMPAGTIGADKPNFIYYRWAMQLLAALSFLHKHEFFHTQLYLDKLWLRSDLSLVLCNLTEASRRGNWDGCYSDPPISCALPSDYPYCSEDQPESWHTPKHDLFAFGTVLYLIQIETVLENPEDPLTPEQEEVALSLPTGAITRKCWDQLYTNAEEVVADLRAVIEAEGIEVNEQNQVITSEGLGNLMAEFNPPPVMPDYR</sequence>
<dbReference type="Gene3D" id="1.10.510.10">
    <property type="entry name" value="Transferase(Phosphotransferase) domain 1"/>
    <property type="match status" value="1"/>
</dbReference>
<dbReference type="InParanoid" id="A0A165FBA1"/>
<evidence type="ECO:0000313" key="1">
    <source>
        <dbReference type="EMBL" id="KZF20784.1"/>
    </source>
</evidence>
<evidence type="ECO:0008006" key="3">
    <source>
        <dbReference type="Google" id="ProtNLM"/>
    </source>
</evidence>
<dbReference type="OrthoDB" id="1668230at2759"/>
<reference evidence="1 2" key="1">
    <citation type="journal article" date="2016" name="Fungal Biol.">
        <title>The genome of Xylona heveae provides a window into fungal endophytism.</title>
        <authorList>
            <person name="Gazis R."/>
            <person name="Kuo A."/>
            <person name="Riley R."/>
            <person name="LaButti K."/>
            <person name="Lipzen A."/>
            <person name="Lin J."/>
            <person name="Amirebrahimi M."/>
            <person name="Hesse C.N."/>
            <person name="Spatafora J.W."/>
            <person name="Henrissat B."/>
            <person name="Hainaut M."/>
            <person name="Grigoriev I.V."/>
            <person name="Hibbett D.S."/>
        </authorList>
    </citation>
    <scope>NUCLEOTIDE SEQUENCE [LARGE SCALE GENOMIC DNA]</scope>
    <source>
        <strain evidence="1 2">TC161</strain>
    </source>
</reference>
<dbReference type="InterPro" id="IPR011009">
    <property type="entry name" value="Kinase-like_dom_sf"/>
</dbReference>
<dbReference type="GeneID" id="28901391"/>
<accession>A0A165FBA1</accession>
<organism evidence="1 2">
    <name type="scientific">Xylona heveae (strain CBS 132557 / TC161)</name>
    <dbReference type="NCBI Taxonomy" id="1328760"/>
    <lineage>
        <taxon>Eukaryota</taxon>
        <taxon>Fungi</taxon>
        <taxon>Dikarya</taxon>
        <taxon>Ascomycota</taxon>
        <taxon>Pezizomycotina</taxon>
        <taxon>Xylonomycetes</taxon>
        <taxon>Xylonales</taxon>
        <taxon>Xylonaceae</taxon>
        <taxon>Xylona</taxon>
    </lineage>
</organism>
<keyword evidence="2" id="KW-1185">Reference proteome</keyword>
<protein>
    <recommendedName>
        <fullName evidence="3">Protein kinase domain-containing protein</fullName>
    </recommendedName>
</protein>
<proteinExistence type="predicted"/>
<dbReference type="Proteomes" id="UP000076632">
    <property type="component" value="Unassembled WGS sequence"/>
</dbReference>
<evidence type="ECO:0000313" key="2">
    <source>
        <dbReference type="Proteomes" id="UP000076632"/>
    </source>
</evidence>
<dbReference type="SUPFAM" id="SSF56112">
    <property type="entry name" value="Protein kinase-like (PK-like)"/>
    <property type="match status" value="1"/>
</dbReference>
<dbReference type="RefSeq" id="XP_018186339.1">
    <property type="nucleotide sequence ID" value="XM_018336254.1"/>
</dbReference>
<name>A0A165FBA1_XYLHT</name>
<dbReference type="AlphaFoldDB" id="A0A165FBA1"/>
<dbReference type="EMBL" id="KV407462">
    <property type="protein sequence ID" value="KZF20784.1"/>
    <property type="molecule type" value="Genomic_DNA"/>
</dbReference>
<gene>
    <name evidence="1" type="ORF">L228DRAFT_284718</name>
</gene>
<dbReference type="STRING" id="1328760.A0A165FBA1"/>